<evidence type="ECO:0000313" key="2">
    <source>
        <dbReference type="Proteomes" id="UP000201129"/>
    </source>
</evidence>
<dbReference type="RefSeq" id="YP_003734402.1">
    <property type="nucleotide sequence ID" value="NC_014260.1"/>
</dbReference>
<name>D7RMR5_9CAUD</name>
<reference evidence="1 2" key="1">
    <citation type="journal article" date="2011" name="Arch. Virol.">
        <title>The complete genome sequence of a novel T4-like bacteriophage, IME08.</title>
        <authorList>
            <person name="Jiang H."/>
            <person name="Jiang X."/>
            <person name="Wang S."/>
            <person name="Li C."/>
            <person name="Chen B."/>
            <person name="An X."/>
            <person name="Mi Z."/>
            <person name="Chen J."/>
            <person name="Tong Y."/>
        </authorList>
    </citation>
    <scope>NUCLEOTIDE SEQUENCE [LARGE SCALE GENOMIC DNA]</scope>
</reference>
<evidence type="ECO:0000313" key="1">
    <source>
        <dbReference type="EMBL" id="ADI55581.1"/>
    </source>
</evidence>
<sequence>MMLGYQARVVEEYDQLVLKINALETFIKGGVFETLDIRQQGLLIAQLDAMGAYAHCLEVRISYFGE</sequence>
<dbReference type="Proteomes" id="UP000201129">
    <property type="component" value="Segment"/>
</dbReference>
<accession>D7RMR5</accession>
<keyword evidence="2" id="KW-1185">Reference proteome</keyword>
<organism evidence="1 2">
    <name type="scientific">Escherichia phage IME08</name>
    <dbReference type="NCBI Taxonomy" id="698728"/>
    <lineage>
        <taxon>Viruses</taxon>
        <taxon>Duplodnaviria</taxon>
        <taxon>Heunggongvirae</taxon>
        <taxon>Uroviricota</taxon>
        <taxon>Caudoviricetes</taxon>
        <taxon>Pantevenvirales</taxon>
        <taxon>Straboviridae</taxon>
        <taxon>Tevenvirinae</taxon>
        <taxon>Dhakavirus</taxon>
        <taxon>Dhakavirus ime08</taxon>
    </lineage>
</organism>
<reference evidence="1 2" key="2">
    <citation type="journal article" date="2011" name="Virol. J.">
        <title>Sequence characteristics of T4-like bacteriophage IME08 benome termini revealed by high throughput sequencing.</title>
        <authorList>
            <person name="Jiang X."/>
            <person name="Jiang H."/>
            <person name="Li C."/>
            <person name="Wang S."/>
            <person name="Mi Z."/>
            <person name="An X."/>
            <person name="Chen J."/>
            <person name="Tong Y."/>
        </authorList>
    </citation>
    <scope>NUCLEOTIDE SEQUENCE [LARGE SCALE GENOMIC DNA]</scope>
</reference>
<gene>
    <name evidence="1" type="primary">denB.1</name>
</gene>
<dbReference type="Pfam" id="PF21825">
    <property type="entry name" value="crAss001_48"/>
    <property type="match status" value="1"/>
</dbReference>
<dbReference type="GeneID" id="9384547"/>
<proteinExistence type="predicted"/>
<protein>
    <submittedName>
        <fullName evidence="1">Uncharacterized protein denB.1</fullName>
    </submittedName>
</protein>
<dbReference type="EMBL" id="HM071924">
    <property type="protein sequence ID" value="ADI55581.1"/>
    <property type="molecule type" value="Genomic_DNA"/>
</dbReference>
<dbReference type="KEGG" id="vg:9384547"/>
<dbReference type="OrthoDB" id="23296at10239"/>
<dbReference type="InterPro" id="IPR054052">
    <property type="entry name" value="Y16Q-like"/>
</dbReference>